<evidence type="ECO:0000256" key="3">
    <source>
        <dbReference type="ARBA" id="ARBA00022448"/>
    </source>
</evidence>
<reference evidence="15" key="1">
    <citation type="journal article" date="2015" name="PLoS Genet.">
        <title>Genome Sequence and Transcriptome Analyses of Chrysochromulina tobin: Metabolic Tools for Enhanced Algal Fitness in the Prominent Order Prymnesiales (Haptophyceae).</title>
        <authorList>
            <person name="Hovde B.T."/>
            <person name="Deodato C.R."/>
            <person name="Hunsperger H.M."/>
            <person name="Ryken S.A."/>
            <person name="Yost W."/>
            <person name="Jha R.K."/>
            <person name="Patterson J."/>
            <person name="Monnat R.J. Jr."/>
            <person name="Barlow S.B."/>
            <person name="Starkenburg S.R."/>
            <person name="Cattolico R.A."/>
        </authorList>
    </citation>
    <scope>NUCLEOTIDE SEQUENCE</scope>
    <source>
        <strain evidence="15">CCMP291</strain>
    </source>
</reference>
<evidence type="ECO:0000256" key="10">
    <source>
        <dbReference type="ARBA" id="ARBA00023128"/>
    </source>
</evidence>
<organism evidence="14 15">
    <name type="scientific">Chrysochromulina tobinii</name>
    <dbReference type="NCBI Taxonomy" id="1460289"/>
    <lineage>
        <taxon>Eukaryota</taxon>
        <taxon>Haptista</taxon>
        <taxon>Haptophyta</taxon>
        <taxon>Prymnesiophyceae</taxon>
        <taxon>Prymnesiales</taxon>
        <taxon>Chrysochromulinaceae</taxon>
        <taxon>Chrysochromulina</taxon>
    </lineage>
</organism>
<keyword evidence="10" id="KW-0496">Mitochondrion</keyword>
<dbReference type="PANTHER" id="PTHR24089">
    <property type="entry name" value="SOLUTE CARRIER FAMILY 25"/>
    <property type="match status" value="1"/>
</dbReference>
<evidence type="ECO:0000256" key="1">
    <source>
        <dbReference type="ARBA" id="ARBA00004448"/>
    </source>
</evidence>
<keyword evidence="4 12" id="KW-0812">Transmembrane</keyword>
<keyword evidence="7" id="KW-0999">Mitochondrion inner membrane</keyword>
<dbReference type="SUPFAM" id="SSF47473">
    <property type="entry name" value="EF-hand"/>
    <property type="match status" value="1"/>
</dbReference>
<comment type="similarity">
    <text evidence="2 13">Belongs to the mitochondrial carrier (TC 2.A.29) family.</text>
</comment>
<dbReference type="Pfam" id="PF00153">
    <property type="entry name" value="Mito_carr"/>
    <property type="match status" value="3"/>
</dbReference>
<dbReference type="GO" id="GO:0005743">
    <property type="term" value="C:mitochondrial inner membrane"/>
    <property type="evidence" value="ECO:0007669"/>
    <property type="project" value="UniProtKB-SubCell"/>
</dbReference>
<comment type="subcellular location">
    <subcellularLocation>
        <location evidence="1">Mitochondrion inner membrane</location>
        <topology evidence="1">Multi-pass membrane protein</topology>
    </subcellularLocation>
</comment>
<accession>A0A0M0JP60</accession>
<comment type="caution">
    <text evidence="14">The sequence shown here is derived from an EMBL/GenBank/DDBJ whole genome shotgun (WGS) entry which is preliminary data.</text>
</comment>
<gene>
    <name evidence="14" type="ORF">Ctob_004715</name>
</gene>
<keyword evidence="6" id="KW-0677">Repeat</keyword>
<feature type="repeat" description="Solcar" evidence="12">
    <location>
        <begin position="147"/>
        <end position="235"/>
    </location>
</feature>
<evidence type="ECO:0000256" key="4">
    <source>
        <dbReference type="ARBA" id="ARBA00022692"/>
    </source>
</evidence>
<evidence type="ECO:0000256" key="12">
    <source>
        <dbReference type="PROSITE-ProRule" id="PRU00282"/>
    </source>
</evidence>
<dbReference type="GO" id="GO:0046872">
    <property type="term" value="F:metal ion binding"/>
    <property type="evidence" value="ECO:0007669"/>
    <property type="project" value="UniProtKB-KW"/>
</dbReference>
<dbReference type="GO" id="GO:0055085">
    <property type="term" value="P:transmembrane transport"/>
    <property type="evidence" value="ECO:0007669"/>
    <property type="project" value="InterPro"/>
</dbReference>
<dbReference type="Proteomes" id="UP000037460">
    <property type="component" value="Unassembled WGS sequence"/>
</dbReference>
<feature type="repeat" description="Solcar" evidence="12">
    <location>
        <begin position="341"/>
        <end position="455"/>
    </location>
</feature>
<evidence type="ECO:0000256" key="13">
    <source>
        <dbReference type="RuleBase" id="RU000488"/>
    </source>
</evidence>
<sequence length="470" mass="50188">MLAVRQIFAEAGKDADDGVLEYAELLGYVRRREDEIMDSFARLTPRRTLARISTDAIAFADLKESLSRLGVQASDREIAVFLAQLDGQGSQRGGELGLHEFATFVYRLPRVDVAAAFESWLAARGGGLDTGAEPGQVHSSTVESTTASSEAVFLAGAVAGVISRTATAPLDRLKMLMQVGIKWAPQRPIGVVGGLRAIYAQGGFPAFFQGNTANVVKVMPESGVKFWTYDHAKMLLCVDPRHPRVFERLLAGACAGAASCVAIYPLEVQLMVAKTRLAVATPGTYEGLGHCLRSSVRAEGLGALYKGLGASLIGIIPFSAVDLALYNTFKAELRYHRRSEPGTLTMLGCGALSSSLAQLATYPLALAKTRLQASAMPGFVIQLRACAHYGASSPSPQASGMPGFVAQYDGLIDCLVDTVRKDGLKGLYRGIVPNLLKAVPSISISYVVFENTKAALTLRGWSRLAPDSER</sequence>
<keyword evidence="8" id="KW-0106">Calcium</keyword>
<evidence type="ECO:0000256" key="2">
    <source>
        <dbReference type="ARBA" id="ARBA00006375"/>
    </source>
</evidence>
<dbReference type="FunFam" id="1.50.40.10:FF:000016">
    <property type="entry name" value="Solute carrier family 25 member 23"/>
    <property type="match status" value="1"/>
</dbReference>
<dbReference type="EMBL" id="JWZX01002633">
    <property type="protein sequence ID" value="KOO28018.1"/>
    <property type="molecule type" value="Genomic_DNA"/>
</dbReference>
<dbReference type="SUPFAM" id="SSF103506">
    <property type="entry name" value="Mitochondrial carrier"/>
    <property type="match status" value="1"/>
</dbReference>
<dbReference type="InterPro" id="IPR018108">
    <property type="entry name" value="MCP_transmembrane"/>
</dbReference>
<evidence type="ECO:0000256" key="7">
    <source>
        <dbReference type="ARBA" id="ARBA00022792"/>
    </source>
</evidence>
<proteinExistence type="inferred from homology"/>
<keyword evidence="11 12" id="KW-0472">Membrane</keyword>
<keyword evidence="9" id="KW-1133">Transmembrane helix</keyword>
<keyword evidence="3 13" id="KW-0813">Transport</keyword>
<name>A0A0M0JP60_9EUKA</name>
<evidence type="ECO:0000256" key="6">
    <source>
        <dbReference type="ARBA" id="ARBA00022737"/>
    </source>
</evidence>
<dbReference type="PROSITE" id="PS50920">
    <property type="entry name" value="SOLCAR"/>
    <property type="match status" value="3"/>
</dbReference>
<dbReference type="InterPro" id="IPR011992">
    <property type="entry name" value="EF-hand-dom_pair"/>
</dbReference>
<evidence type="ECO:0000313" key="15">
    <source>
        <dbReference type="Proteomes" id="UP000037460"/>
    </source>
</evidence>
<evidence type="ECO:0000256" key="11">
    <source>
        <dbReference type="ARBA" id="ARBA00023136"/>
    </source>
</evidence>
<evidence type="ECO:0000313" key="14">
    <source>
        <dbReference type="EMBL" id="KOO28018.1"/>
    </source>
</evidence>
<dbReference type="Gene3D" id="1.50.40.10">
    <property type="entry name" value="Mitochondrial carrier domain"/>
    <property type="match status" value="1"/>
</dbReference>
<keyword evidence="15" id="KW-1185">Reference proteome</keyword>
<protein>
    <submittedName>
        <fullName evidence="14">Calcium-binding mitochondrial carrier protein s-1 isoform 2</fullName>
    </submittedName>
</protein>
<feature type="repeat" description="Solcar" evidence="12">
    <location>
        <begin position="243"/>
        <end position="332"/>
    </location>
</feature>
<dbReference type="InterPro" id="IPR023395">
    <property type="entry name" value="MCP_dom_sf"/>
</dbReference>
<dbReference type="InterPro" id="IPR002067">
    <property type="entry name" value="MCP"/>
</dbReference>
<dbReference type="PRINTS" id="PR00926">
    <property type="entry name" value="MITOCARRIER"/>
</dbReference>
<keyword evidence="5" id="KW-0479">Metal-binding</keyword>
<dbReference type="OrthoDB" id="270584at2759"/>
<evidence type="ECO:0000256" key="9">
    <source>
        <dbReference type="ARBA" id="ARBA00022989"/>
    </source>
</evidence>
<dbReference type="AlphaFoldDB" id="A0A0M0JP60"/>
<evidence type="ECO:0000256" key="5">
    <source>
        <dbReference type="ARBA" id="ARBA00022723"/>
    </source>
</evidence>
<evidence type="ECO:0000256" key="8">
    <source>
        <dbReference type="ARBA" id="ARBA00022837"/>
    </source>
</evidence>